<dbReference type="RefSeq" id="WP_059069471.1">
    <property type="nucleotide sequence ID" value="NZ_JAOQJX010000003.1"/>
</dbReference>
<accession>A0ABT2T8Z7</accession>
<dbReference type="Gene3D" id="3.50.50.60">
    <property type="entry name" value="FAD/NAD(P)-binding domain"/>
    <property type="match status" value="2"/>
</dbReference>
<proteinExistence type="predicted"/>
<dbReference type="PIRSF" id="PIRSF038984">
    <property type="entry name" value="FAD_binding_protein"/>
    <property type="match status" value="1"/>
</dbReference>
<dbReference type="Gene3D" id="3.30.70.2700">
    <property type="match status" value="1"/>
</dbReference>
<protein>
    <submittedName>
        <fullName evidence="2">FAD-dependent oxidoreductase</fullName>
    </submittedName>
</protein>
<dbReference type="Pfam" id="PF21688">
    <property type="entry name" value="FAD-depend_C"/>
    <property type="match status" value="1"/>
</dbReference>
<evidence type="ECO:0000313" key="3">
    <source>
        <dbReference type="Proteomes" id="UP001652394"/>
    </source>
</evidence>
<comment type="caution">
    <text evidence="2">The sequence shown here is derived from an EMBL/GenBank/DDBJ whole genome shotgun (WGS) entry which is preliminary data.</text>
</comment>
<dbReference type="InterPro" id="IPR049516">
    <property type="entry name" value="FAD-depend_C"/>
</dbReference>
<gene>
    <name evidence="2" type="ORF">OCV51_03370</name>
</gene>
<feature type="domain" description="FAD-dependent protein C-terminal" evidence="1">
    <location>
        <begin position="279"/>
        <end position="472"/>
    </location>
</feature>
<dbReference type="PANTHER" id="PTHR42842">
    <property type="entry name" value="FAD/NAD(P)-BINDING OXIDOREDUCTASE"/>
    <property type="match status" value="1"/>
</dbReference>
<sequence length="525" mass="58554">MLRIHQLKMKEVHTPDDIRQRLLKILSVSSSELLHYEIRKKSLDARRKPELFFVYTIDFSVKQEEKLLKRMKGKVSRVTDVVYPIVKKADRQLDFRPVVTGSGPAGLFCAYLLAQAGLCPIILERGGCVEERKKAVERFWQTGVLDPQSNVQFGEGGAGTFSDGKLNTLVKDTFGRNRYVLETFVKFGAPEDILYEQKPHIGTDILIQVIKNMRNAITELGGEIRFHHTLTGIDPKQKQIQINGEKWMDAKILVLALGHSARDTFEMLYEQKLSMEAKSFAVGVRIEHPQKWIDTWQYGREDRRELSAASYKLAEKLQNGRGVYSFCMCPGGYVVNASSEEGYLAVNGMSYHGRAGDNANSAIVVTVSPEDFGNSHPLAGMHFQRMLEKNAWQVGGGKIPVQRLEDFCGNKAGTAFHAVHPNMKGAYSLANVRQIFPCELARSIEQGIQMMDNRMHGFADGDALLSGVESRTSSPVRIVRNKNFTSNIPWIYPCGEGAGYAGGITSAAMDGMKTAEAVLKVLSIQ</sequence>
<reference evidence="2 3" key="1">
    <citation type="journal article" date="2021" name="ISME Commun">
        <title>Automated analysis of genomic sequences facilitates high-throughput and comprehensive description of bacteria.</title>
        <authorList>
            <person name="Hitch T.C.A."/>
        </authorList>
    </citation>
    <scope>NUCLEOTIDE SEQUENCE [LARGE SCALE GENOMIC DNA]</scope>
    <source>
        <strain evidence="2 3">H2_18</strain>
    </source>
</reference>
<keyword evidence="3" id="KW-1185">Reference proteome</keyword>
<dbReference type="PANTHER" id="PTHR42842:SF3">
    <property type="entry name" value="FAD_NAD(P)-BINDING OXIDOREDUCTASE FAMILY PROTEIN"/>
    <property type="match status" value="1"/>
</dbReference>
<dbReference type="Proteomes" id="UP001652394">
    <property type="component" value="Unassembled WGS sequence"/>
</dbReference>
<evidence type="ECO:0000313" key="2">
    <source>
        <dbReference type="EMBL" id="MCU6746707.1"/>
    </source>
</evidence>
<dbReference type="EMBL" id="JAOQJX010000003">
    <property type="protein sequence ID" value="MCU6746707.1"/>
    <property type="molecule type" value="Genomic_DNA"/>
</dbReference>
<evidence type="ECO:0000259" key="1">
    <source>
        <dbReference type="Pfam" id="PF21688"/>
    </source>
</evidence>
<organism evidence="2 3">
    <name type="scientific">Faecalicatena acetigenes</name>
    <dbReference type="NCBI Taxonomy" id="2981790"/>
    <lineage>
        <taxon>Bacteria</taxon>
        <taxon>Bacillati</taxon>
        <taxon>Bacillota</taxon>
        <taxon>Clostridia</taxon>
        <taxon>Lachnospirales</taxon>
        <taxon>Lachnospiraceae</taxon>
        <taxon>Faecalicatena</taxon>
    </lineage>
</organism>
<dbReference type="InterPro" id="IPR036188">
    <property type="entry name" value="FAD/NAD-bd_sf"/>
</dbReference>
<name>A0ABT2T8Z7_9FIRM</name>
<dbReference type="InterPro" id="IPR028348">
    <property type="entry name" value="FAD-binding_protein"/>
</dbReference>
<dbReference type="SUPFAM" id="SSF51905">
    <property type="entry name" value="FAD/NAD(P)-binding domain"/>
    <property type="match status" value="1"/>
</dbReference>